<feature type="domain" description="Phage terminase large subunit C-terminal" evidence="2">
    <location>
        <begin position="268"/>
        <end position="424"/>
    </location>
</feature>
<dbReference type="RefSeq" id="WP_125650820.1">
    <property type="nucleotide sequence ID" value="NZ_JBHTOH010000079.1"/>
</dbReference>
<evidence type="ECO:0000259" key="2">
    <source>
        <dbReference type="Pfam" id="PF17288"/>
    </source>
</evidence>
<dbReference type="NCBIfam" id="TIGR01547">
    <property type="entry name" value="phage_term_2"/>
    <property type="match status" value="1"/>
</dbReference>
<dbReference type="Gene3D" id="3.30.420.280">
    <property type="match status" value="1"/>
</dbReference>
<gene>
    <name evidence="3" type="ORF">ACFQ4R_07915</name>
</gene>
<name>A0ABW4BMN2_9LACO</name>
<dbReference type="Proteomes" id="UP001597191">
    <property type="component" value="Unassembled WGS sequence"/>
</dbReference>
<evidence type="ECO:0000313" key="4">
    <source>
        <dbReference type="Proteomes" id="UP001597191"/>
    </source>
</evidence>
<dbReference type="InterPro" id="IPR027417">
    <property type="entry name" value="P-loop_NTPase"/>
</dbReference>
<keyword evidence="4" id="KW-1185">Reference proteome</keyword>
<evidence type="ECO:0000259" key="1">
    <source>
        <dbReference type="Pfam" id="PF04466"/>
    </source>
</evidence>
<reference evidence="4" key="1">
    <citation type="journal article" date="2019" name="Int. J. Syst. Evol. Microbiol.">
        <title>The Global Catalogue of Microorganisms (GCM) 10K type strain sequencing project: providing services to taxonomists for standard genome sequencing and annotation.</title>
        <authorList>
            <consortium name="The Broad Institute Genomics Platform"/>
            <consortium name="The Broad Institute Genome Sequencing Center for Infectious Disease"/>
            <person name="Wu L."/>
            <person name="Ma J."/>
        </authorList>
    </citation>
    <scope>NUCLEOTIDE SEQUENCE [LARGE SCALE GENOMIC DNA]</scope>
    <source>
        <strain evidence="4">CCM 8937</strain>
    </source>
</reference>
<dbReference type="Pfam" id="PF04466">
    <property type="entry name" value="Terminase_3"/>
    <property type="match status" value="1"/>
</dbReference>
<accession>A0ABW4BMN2</accession>
<organism evidence="3 4">
    <name type="scientific">Lapidilactobacillus gannanensis</name>
    <dbReference type="NCBI Taxonomy" id="2486002"/>
    <lineage>
        <taxon>Bacteria</taxon>
        <taxon>Bacillati</taxon>
        <taxon>Bacillota</taxon>
        <taxon>Bacilli</taxon>
        <taxon>Lactobacillales</taxon>
        <taxon>Lactobacillaceae</taxon>
        <taxon>Lapidilactobacillus</taxon>
    </lineage>
</organism>
<dbReference type="InterPro" id="IPR052380">
    <property type="entry name" value="Viral_DNA_packaging_terminase"/>
</dbReference>
<dbReference type="Gene3D" id="3.40.50.300">
    <property type="entry name" value="P-loop containing nucleotide triphosphate hydrolases"/>
    <property type="match status" value="1"/>
</dbReference>
<dbReference type="InterPro" id="IPR006437">
    <property type="entry name" value="Phage_terminase_lsu"/>
</dbReference>
<dbReference type="Pfam" id="PF17288">
    <property type="entry name" value="Terminase_3C"/>
    <property type="match status" value="1"/>
</dbReference>
<evidence type="ECO:0000313" key="3">
    <source>
        <dbReference type="EMBL" id="MFD1411507.1"/>
    </source>
</evidence>
<proteinExistence type="predicted"/>
<dbReference type="PANTHER" id="PTHR39184:SF1">
    <property type="entry name" value="PBSX PHAGE TERMINASE LARGE SUBUNIT"/>
    <property type="match status" value="1"/>
</dbReference>
<dbReference type="InterPro" id="IPR035412">
    <property type="entry name" value="Terminase_L_N"/>
</dbReference>
<dbReference type="InterPro" id="IPR035413">
    <property type="entry name" value="Terminase_L_C"/>
</dbReference>
<dbReference type="PANTHER" id="PTHR39184">
    <property type="match status" value="1"/>
</dbReference>
<dbReference type="EMBL" id="JBHTOH010000079">
    <property type="protein sequence ID" value="MFD1411507.1"/>
    <property type="molecule type" value="Genomic_DNA"/>
</dbReference>
<comment type="caution">
    <text evidence="3">The sequence shown here is derived from an EMBL/GenBank/DDBJ whole genome shotgun (WGS) entry which is preliminary data.</text>
</comment>
<sequence length="437" mass="51052">MTSNEIKLSSLVQPHFRRMWRSNASYFVLNGGRGSFKSSTVSLKLCVMMKKQTQQGHKANVIIIRENATNLRDSVYEQIIWALGMLDMTDEFICRTTPLRIFHRRTKSTFYFYGADKPERLKSNSARDVIAIWYEEAANFKGPEVFDQSNPTFIRQKSPYVDKVPVYYTYNPPKNPYDWINRWVTQQELNPDCLVDKSTYLDDELGFTVDQQLALIEQYKKNDPDYYRWLYLGEEIGLGTNIYNMDLFHVVNKLDSGDPILYMAFSVDTGHAQSATALTAYGITAKLKVYVLDTFYYSPAHQSVKKAPSQLTKEIHDFIAKTLKQYPNAQVIKRTIDSADGAMRNQYYYDYRVRWSPVKKLEEKDMIDYPQSLLAQGRVFVLDVPGNKIFLEEHRKYQWDEKTVQSDKPRVIKEDDHTCDNFKYFCLSNAKFLNLKV</sequence>
<feature type="domain" description="Phage terminase large subunit N-terminal" evidence="1">
    <location>
        <begin position="24"/>
        <end position="234"/>
    </location>
</feature>
<protein>
    <submittedName>
        <fullName evidence="3">PBSX family phage terminase large subunit</fullName>
    </submittedName>
</protein>